<comment type="domain">
    <text evidence="10">Subfamily III proteins have a conserved RTxK motif about 40-50 residues from the C-terminus; the threonine may be replaced by serine or cysteine.</text>
</comment>
<evidence type="ECO:0000256" key="3">
    <source>
        <dbReference type="ARBA" id="ARBA00009519"/>
    </source>
</evidence>
<dbReference type="Proteomes" id="UP000325440">
    <property type="component" value="Unassembled WGS sequence"/>
</dbReference>
<dbReference type="InterPro" id="IPR002791">
    <property type="entry name" value="ARMT1-like_metal-bd"/>
</dbReference>
<keyword evidence="13" id="KW-1185">Reference proteome</keyword>
<comment type="function">
    <text evidence="8 10">Metal-dependent phosphatase that shows phosphatase activity against several substrates, including fructose-1-phosphate and fructose-6-phosphate. Its preference for fructose-1-phosphate, a strong glycating agent that causes DNA damage rather than a canonical yeast metabolite, suggests a damage-control function in hexose phosphate metabolism. Has also been shown to have O-methyltransferase activity that methylates glutamate residues of target proteins to form gamma-glutamyl methyl ester residues. Possibly methylates PCNA, suggesting it is involved in the DNA damage response.</text>
</comment>
<keyword evidence="10" id="KW-0489">Methyltransferase</keyword>
<dbReference type="GO" id="GO:0097023">
    <property type="term" value="F:fructose 6-phosphate aldolase activity"/>
    <property type="evidence" value="ECO:0007669"/>
    <property type="project" value="RHEA"/>
</dbReference>
<evidence type="ECO:0000256" key="1">
    <source>
        <dbReference type="ARBA" id="ARBA00000807"/>
    </source>
</evidence>
<name>A0A5E4M3A6_9HEMI</name>
<dbReference type="GO" id="GO:0006974">
    <property type="term" value="P:DNA damage response"/>
    <property type="evidence" value="ECO:0007669"/>
    <property type="project" value="TreeGrafter"/>
</dbReference>
<gene>
    <name evidence="12" type="ORF">CINCED_3A015314</name>
</gene>
<evidence type="ECO:0000256" key="9">
    <source>
        <dbReference type="ARBA" id="ARBA00048809"/>
    </source>
</evidence>
<keyword evidence="4" id="KW-0533">Nickel</keyword>
<comment type="catalytic activity">
    <reaction evidence="9 10">
        <text>beta-D-fructose 6-phosphate = dihydroxyacetone + D-glyceraldehyde 3-phosphate</text>
        <dbReference type="Rhea" id="RHEA:28002"/>
        <dbReference type="ChEBI" id="CHEBI:16016"/>
        <dbReference type="ChEBI" id="CHEBI:57634"/>
        <dbReference type="ChEBI" id="CHEBI:59776"/>
    </reaction>
</comment>
<dbReference type="OrthoDB" id="541375at2759"/>
<evidence type="ECO:0000259" key="11">
    <source>
        <dbReference type="Pfam" id="PF01937"/>
    </source>
</evidence>
<comment type="similarity">
    <text evidence="3 10">Belongs to the damage-control phosphatase family. Sugar phosphate phosphatase III subfamily.</text>
</comment>
<dbReference type="FunFam" id="3.40.50.10880:FF:000005">
    <property type="entry name" value="DUF89-domain-containing protein"/>
    <property type="match status" value="1"/>
</dbReference>
<dbReference type="PANTHER" id="PTHR12260">
    <property type="entry name" value="DAMAGE-CONTROL PHOSPHATASE ARMT1"/>
    <property type="match status" value="1"/>
</dbReference>
<dbReference type="GO" id="GO:0005634">
    <property type="term" value="C:nucleus"/>
    <property type="evidence" value="ECO:0007669"/>
    <property type="project" value="TreeGrafter"/>
</dbReference>
<evidence type="ECO:0000256" key="2">
    <source>
        <dbReference type="ARBA" id="ARBA00001326"/>
    </source>
</evidence>
<keyword evidence="7 10" id="KW-0464">Manganese</keyword>
<dbReference type="GO" id="GO:0046872">
    <property type="term" value="F:metal ion binding"/>
    <property type="evidence" value="ECO:0007669"/>
    <property type="project" value="UniProtKB-UniRule"/>
</dbReference>
<keyword evidence="5 10" id="KW-0479">Metal-binding</keyword>
<dbReference type="Gene3D" id="3.40.50.10880">
    <property type="entry name" value="Uncharacterised protein PF01937, DUF89, domain 3"/>
    <property type="match status" value="1"/>
</dbReference>
<proteinExistence type="inferred from homology"/>
<evidence type="ECO:0000256" key="8">
    <source>
        <dbReference type="ARBA" id="ARBA00045980"/>
    </source>
</evidence>
<evidence type="ECO:0000256" key="5">
    <source>
        <dbReference type="ARBA" id="ARBA00022723"/>
    </source>
</evidence>
<comment type="cofactor">
    <cofactor evidence="10">
        <name>Mn(2+)</name>
        <dbReference type="ChEBI" id="CHEBI:29035"/>
    </cofactor>
    <cofactor evidence="10">
        <name>Ni(2+)</name>
        <dbReference type="ChEBI" id="CHEBI:49786"/>
    </cofactor>
</comment>
<keyword evidence="6 10" id="KW-0378">Hydrolase</keyword>
<dbReference type="EC" id="3.1.3.-" evidence="10"/>
<protein>
    <recommendedName>
        <fullName evidence="10">Sugar phosphate phosphatase</fullName>
        <ecNumber evidence="10">2.1.1.-</ecNumber>
        <ecNumber evidence="10">3.1.3.-</ecNumber>
    </recommendedName>
</protein>
<dbReference type="GO" id="GO:0030643">
    <property type="term" value="P:intracellular phosphate ion homeostasis"/>
    <property type="evidence" value="ECO:0007669"/>
    <property type="project" value="UniProtKB-ARBA"/>
</dbReference>
<evidence type="ECO:0000256" key="10">
    <source>
        <dbReference type="RuleBase" id="RU367030"/>
    </source>
</evidence>
<dbReference type="SUPFAM" id="SSF111321">
    <property type="entry name" value="AF1104-like"/>
    <property type="match status" value="1"/>
</dbReference>
<sequence length="450" mass="51836">MTVDNELIRLCIDESPPRNQPLVAKYIRSFAFPVLSKLSPFNISKTGSYLEANKTAILQKYGPGAENDITSVLTKLNTLITDILNNKPFRELVSDNVDVEIWNKVLKDYSDEDGNRPTWLFTNWLYCECYIHRRIFEAFETSIYLKNYDPFYEQKMQGLVSCEDAMELLGKFLIKYFHKEDIDIKNLHEDLPKMFKCALWGNRCDLSQTGGDAIAQTECPLVLVDALQHLMLVDESPKAVDFLCASLNDATNDDKILDIILDNAGYELFTDLCLADYLITFKFVNTIRFHGKVIPWFISDVTTQDFINTIDYLSYKIKSDVLKELGKRWENYMKSGQWKFECEQFWTLPFSFGQIKSLDNELYTKLEESFLIISKGDLNYRKLVGDVYWNPTVPFIETVGNFKPSKLIALRTLKSDITCGLPEGLAEHVSKTDPNWLKEGKYAVIQVDGI</sequence>
<evidence type="ECO:0000256" key="6">
    <source>
        <dbReference type="ARBA" id="ARBA00022801"/>
    </source>
</evidence>
<dbReference type="EC" id="2.1.1.-" evidence="10"/>
<evidence type="ECO:0000256" key="7">
    <source>
        <dbReference type="ARBA" id="ARBA00023211"/>
    </source>
</evidence>
<dbReference type="GO" id="GO:0103026">
    <property type="term" value="F:fructose-1-phosphatase activity"/>
    <property type="evidence" value="ECO:0007669"/>
    <property type="project" value="RHEA"/>
</dbReference>
<comment type="catalytic activity">
    <reaction evidence="2 10">
        <text>beta-D-fructose 1-phosphate + H2O = D-fructose + phosphate</text>
        <dbReference type="Rhea" id="RHEA:35603"/>
        <dbReference type="ChEBI" id="CHEBI:15377"/>
        <dbReference type="ChEBI" id="CHEBI:37721"/>
        <dbReference type="ChEBI" id="CHEBI:43474"/>
        <dbReference type="ChEBI" id="CHEBI:138881"/>
    </reaction>
</comment>
<evidence type="ECO:0000313" key="12">
    <source>
        <dbReference type="EMBL" id="VVC25270.1"/>
    </source>
</evidence>
<keyword evidence="10" id="KW-0808">Transferase</keyword>
<organism evidence="12 13">
    <name type="scientific">Cinara cedri</name>
    <dbReference type="NCBI Taxonomy" id="506608"/>
    <lineage>
        <taxon>Eukaryota</taxon>
        <taxon>Metazoa</taxon>
        <taxon>Ecdysozoa</taxon>
        <taxon>Arthropoda</taxon>
        <taxon>Hexapoda</taxon>
        <taxon>Insecta</taxon>
        <taxon>Pterygota</taxon>
        <taxon>Neoptera</taxon>
        <taxon>Paraneoptera</taxon>
        <taxon>Hemiptera</taxon>
        <taxon>Sternorrhyncha</taxon>
        <taxon>Aphidomorpha</taxon>
        <taxon>Aphidoidea</taxon>
        <taxon>Aphididae</taxon>
        <taxon>Lachninae</taxon>
        <taxon>Cinara</taxon>
    </lineage>
</organism>
<dbReference type="Pfam" id="PF01937">
    <property type="entry name" value="ARMT1-like_dom"/>
    <property type="match status" value="1"/>
</dbReference>
<dbReference type="PANTHER" id="PTHR12260:SF6">
    <property type="entry name" value="DAMAGE-CONTROL PHOSPHATASE ARMT1"/>
    <property type="match status" value="1"/>
</dbReference>
<reference evidence="12 13" key="1">
    <citation type="submission" date="2019-08" db="EMBL/GenBank/DDBJ databases">
        <authorList>
            <person name="Alioto T."/>
            <person name="Alioto T."/>
            <person name="Gomez Garrido J."/>
        </authorList>
    </citation>
    <scope>NUCLEOTIDE SEQUENCE [LARGE SCALE GENOMIC DNA]</scope>
</reference>
<evidence type="ECO:0000313" key="13">
    <source>
        <dbReference type="Proteomes" id="UP000325440"/>
    </source>
</evidence>
<dbReference type="GO" id="GO:0032259">
    <property type="term" value="P:methylation"/>
    <property type="evidence" value="ECO:0007669"/>
    <property type="project" value="UniProtKB-KW"/>
</dbReference>
<dbReference type="GO" id="GO:0016462">
    <property type="term" value="F:pyrophosphatase activity"/>
    <property type="evidence" value="ECO:0007669"/>
    <property type="project" value="UniProtKB-ARBA"/>
</dbReference>
<dbReference type="Gene3D" id="1.20.930.60">
    <property type="match status" value="1"/>
</dbReference>
<dbReference type="InterPro" id="IPR036075">
    <property type="entry name" value="ARMT-1-like_metal-bd_sf"/>
</dbReference>
<comment type="catalytic activity">
    <reaction evidence="1 10">
        <text>L-glutamyl-[protein] + S-adenosyl-L-methionine = [protein]-L-glutamate 5-O-methyl ester + S-adenosyl-L-homocysteine</text>
        <dbReference type="Rhea" id="RHEA:24452"/>
        <dbReference type="Rhea" id="RHEA-COMP:10208"/>
        <dbReference type="Rhea" id="RHEA-COMP:10311"/>
        <dbReference type="ChEBI" id="CHEBI:29973"/>
        <dbReference type="ChEBI" id="CHEBI:57856"/>
        <dbReference type="ChEBI" id="CHEBI:59789"/>
        <dbReference type="ChEBI" id="CHEBI:82795"/>
    </reaction>
</comment>
<dbReference type="AlphaFoldDB" id="A0A5E4M3A6"/>
<feature type="domain" description="Damage-control phosphatase ARMT1-like metal-binding" evidence="11">
    <location>
        <begin position="66"/>
        <end position="428"/>
    </location>
</feature>
<evidence type="ECO:0000256" key="4">
    <source>
        <dbReference type="ARBA" id="ARBA00022596"/>
    </source>
</evidence>
<dbReference type="GO" id="GO:0008983">
    <property type="term" value="F:protein-glutamate O-methyltransferase activity"/>
    <property type="evidence" value="ECO:0007669"/>
    <property type="project" value="RHEA"/>
</dbReference>
<dbReference type="InterPro" id="IPR039763">
    <property type="entry name" value="ARMT1"/>
</dbReference>
<dbReference type="EMBL" id="CABPRJ010000010">
    <property type="protein sequence ID" value="VVC25270.1"/>
    <property type="molecule type" value="Genomic_DNA"/>
</dbReference>
<accession>A0A5E4M3A6</accession>